<dbReference type="Proteomes" id="UP001497382">
    <property type="component" value="Unassembled WGS sequence"/>
</dbReference>
<dbReference type="EMBL" id="CAXIEN010000015">
    <property type="protein sequence ID" value="CAL1265031.1"/>
    <property type="molecule type" value="Genomic_DNA"/>
</dbReference>
<gene>
    <name evidence="1" type="ORF">LARSCL_LOCUS2296</name>
</gene>
<evidence type="ECO:0000313" key="1">
    <source>
        <dbReference type="EMBL" id="CAL1265031.1"/>
    </source>
</evidence>
<dbReference type="AlphaFoldDB" id="A0AAV1Z284"/>
<reference evidence="1 2" key="1">
    <citation type="submission" date="2024-04" db="EMBL/GenBank/DDBJ databases">
        <authorList>
            <person name="Rising A."/>
            <person name="Reimegard J."/>
            <person name="Sonavane S."/>
            <person name="Akerstrom W."/>
            <person name="Nylinder S."/>
            <person name="Hedman E."/>
            <person name="Kallberg Y."/>
        </authorList>
    </citation>
    <scope>NUCLEOTIDE SEQUENCE [LARGE SCALE GENOMIC DNA]</scope>
</reference>
<comment type="caution">
    <text evidence="1">The sequence shown here is derived from an EMBL/GenBank/DDBJ whole genome shotgun (WGS) entry which is preliminary data.</text>
</comment>
<name>A0AAV1Z284_9ARAC</name>
<protein>
    <submittedName>
        <fullName evidence="1">Uncharacterized protein</fullName>
    </submittedName>
</protein>
<organism evidence="1 2">
    <name type="scientific">Larinioides sclopetarius</name>
    <dbReference type="NCBI Taxonomy" id="280406"/>
    <lineage>
        <taxon>Eukaryota</taxon>
        <taxon>Metazoa</taxon>
        <taxon>Ecdysozoa</taxon>
        <taxon>Arthropoda</taxon>
        <taxon>Chelicerata</taxon>
        <taxon>Arachnida</taxon>
        <taxon>Araneae</taxon>
        <taxon>Araneomorphae</taxon>
        <taxon>Entelegynae</taxon>
        <taxon>Araneoidea</taxon>
        <taxon>Araneidae</taxon>
        <taxon>Larinioides</taxon>
    </lineage>
</organism>
<accession>A0AAV1Z284</accession>
<keyword evidence="2" id="KW-1185">Reference proteome</keyword>
<evidence type="ECO:0000313" key="2">
    <source>
        <dbReference type="Proteomes" id="UP001497382"/>
    </source>
</evidence>
<sequence>MVRNEIITTTFHLKSRFTMKWKLKHGFPGY</sequence>
<proteinExistence type="predicted"/>